<evidence type="ECO:0000313" key="2">
    <source>
        <dbReference type="EMBL" id="GAM36935.1"/>
    </source>
</evidence>
<reference evidence="3" key="1">
    <citation type="journal article" date="2015" name="Genome Announc.">
        <title>Draft genome sequence of Talaromyces cellulolyticus strain Y-94, a source of lignocellulosic biomass-degrading enzymes.</title>
        <authorList>
            <person name="Fujii T."/>
            <person name="Koike H."/>
            <person name="Sawayama S."/>
            <person name="Yano S."/>
            <person name="Inoue H."/>
        </authorList>
    </citation>
    <scope>NUCLEOTIDE SEQUENCE [LARGE SCALE GENOMIC DNA]</scope>
    <source>
        <strain evidence="3">Y-94</strain>
    </source>
</reference>
<sequence length="235" mass="26348">MAPIRRYLRISKYSVLECRIFLENPSDARWLLDTTSRDPVLPRIFNTIKPLVLPKLREENERALAKKKSNPVKDVLVEDDFEVAIFLRESGTRHSLLTKQKSFGNKQKMKSNSNKLMGSTAEILVESDDEGDNERTGINMSDIPEVADSEDEGSDSEKRTGKAAVPATDNLDDKKLQLTTSYEGFGIWGWVLCLLITRKGQKSRKKVDGGSGAATGQALMEEWIGTQMQPVLDED</sequence>
<evidence type="ECO:0000313" key="3">
    <source>
        <dbReference type="Proteomes" id="UP000053095"/>
    </source>
</evidence>
<feature type="region of interest" description="Disordered" evidence="1">
    <location>
        <begin position="127"/>
        <end position="166"/>
    </location>
</feature>
<dbReference type="PANTHER" id="PTHR40635">
    <property type="match status" value="1"/>
</dbReference>
<comment type="caution">
    <text evidence="2">The sequence shown here is derived from an EMBL/GenBank/DDBJ whole genome shotgun (WGS) entry which is preliminary data.</text>
</comment>
<evidence type="ECO:0000256" key="1">
    <source>
        <dbReference type="SAM" id="MobiDB-lite"/>
    </source>
</evidence>
<dbReference type="AlphaFoldDB" id="A0A6V8H7Y8"/>
<proteinExistence type="predicted"/>
<keyword evidence="3" id="KW-1185">Reference proteome</keyword>
<accession>A0A6V8H7Y8</accession>
<dbReference type="EMBL" id="DF933818">
    <property type="protein sequence ID" value="GAM36935.1"/>
    <property type="molecule type" value="Genomic_DNA"/>
</dbReference>
<name>A0A6V8H7Y8_TALPI</name>
<dbReference type="Proteomes" id="UP000053095">
    <property type="component" value="Unassembled WGS sequence"/>
</dbReference>
<feature type="compositionally biased region" description="Acidic residues" evidence="1">
    <location>
        <begin position="145"/>
        <end position="154"/>
    </location>
</feature>
<dbReference type="PANTHER" id="PTHR40635:SF1">
    <property type="match status" value="1"/>
</dbReference>
<organism evidence="2 3">
    <name type="scientific">Talaromyces pinophilus</name>
    <name type="common">Penicillium pinophilum</name>
    <dbReference type="NCBI Taxonomy" id="128442"/>
    <lineage>
        <taxon>Eukaryota</taxon>
        <taxon>Fungi</taxon>
        <taxon>Dikarya</taxon>
        <taxon>Ascomycota</taxon>
        <taxon>Pezizomycotina</taxon>
        <taxon>Eurotiomycetes</taxon>
        <taxon>Eurotiomycetidae</taxon>
        <taxon>Eurotiales</taxon>
        <taxon>Trichocomaceae</taxon>
        <taxon>Talaromyces</taxon>
        <taxon>Talaromyces sect. Talaromyces</taxon>
    </lineage>
</organism>
<gene>
    <name evidence="2" type="ORF">TCE0_022f06422</name>
</gene>
<protein>
    <submittedName>
        <fullName evidence="2">Uncharacterized protein</fullName>
    </submittedName>
</protein>